<dbReference type="InterPro" id="IPR018076">
    <property type="entry name" value="T2SS_GspF_dom"/>
</dbReference>
<feature type="transmembrane region" description="Helical" evidence="10">
    <location>
        <begin position="300"/>
        <end position="320"/>
    </location>
</feature>
<dbReference type="EMBL" id="FOCW01000001">
    <property type="protein sequence ID" value="SEN28165.1"/>
    <property type="molecule type" value="Genomic_DNA"/>
</dbReference>
<dbReference type="Proteomes" id="UP000199531">
    <property type="component" value="Unassembled WGS sequence"/>
</dbReference>
<evidence type="ECO:0000256" key="9">
    <source>
        <dbReference type="RuleBase" id="RU003923"/>
    </source>
</evidence>
<evidence type="ECO:0000256" key="8">
    <source>
        <dbReference type="ARBA" id="ARBA00023136"/>
    </source>
</evidence>
<evidence type="ECO:0000256" key="7">
    <source>
        <dbReference type="ARBA" id="ARBA00022989"/>
    </source>
</evidence>
<dbReference type="InterPro" id="IPR001992">
    <property type="entry name" value="T2SS_GspF/T4SS_PilC_CS"/>
</dbReference>
<dbReference type="Pfam" id="PF00482">
    <property type="entry name" value="T2SSF"/>
    <property type="match status" value="2"/>
</dbReference>
<protein>
    <submittedName>
        <fullName evidence="12">Type IV pilus assembly protein PilC</fullName>
    </submittedName>
</protein>
<evidence type="ECO:0000256" key="3">
    <source>
        <dbReference type="ARBA" id="ARBA00022448"/>
    </source>
</evidence>
<evidence type="ECO:0000256" key="5">
    <source>
        <dbReference type="ARBA" id="ARBA00022519"/>
    </source>
</evidence>
<dbReference type="InterPro" id="IPR042094">
    <property type="entry name" value="T2SS_GspF_sf"/>
</dbReference>
<accession>A0A1H8F9E1</accession>
<evidence type="ECO:0000259" key="11">
    <source>
        <dbReference type="Pfam" id="PF00482"/>
    </source>
</evidence>
<dbReference type="PANTHER" id="PTHR30012">
    <property type="entry name" value="GENERAL SECRETION PATHWAY PROTEIN"/>
    <property type="match status" value="1"/>
</dbReference>
<comment type="subcellular location">
    <subcellularLocation>
        <location evidence="1 9">Cell inner membrane</location>
        <topology evidence="1 9">Multi-pass membrane protein</topology>
    </subcellularLocation>
</comment>
<feature type="domain" description="Type II secretion system protein GspF" evidence="11">
    <location>
        <begin position="197"/>
        <end position="319"/>
    </location>
</feature>
<dbReference type="InterPro" id="IPR003004">
    <property type="entry name" value="GspF/PilC"/>
</dbReference>
<keyword evidence="4" id="KW-1003">Cell membrane</keyword>
<dbReference type="STRING" id="1121117.SAMN02745977_00967"/>
<dbReference type="FunFam" id="1.20.81.30:FF:000001">
    <property type="entry name" value="Type II secretion system protein F"/>
    <property type="match status" value="2"/>
</dbReference>
<dbReference type="PANTHER" id="PTHR30012:SF7">
    <property type="entry name" value="PROTEIN TRANSPORT PROTEIN HOFC HOMOLOG"/>
    <property type="match status" value="1"/>
</dbReference>
<comment type="similarity">
    <text evidence="2 9">Belongs to the GSP F family.</text>
</comment>
<dbReference type="Gene3D" id="1.20.81.30">
    <property type="entry name" value="Type II secretion system (T2SS), domain F"/>
    <property type="match status" value="2"/>
</dbReference>
<dbReference type="PRINTS" id="PR00812">
    <property type="entry name" value="BCTERIALGSPF"/>
</dbReference>
<evidence type="ECO:0000256" key="10">
    <source>
        <dbReference type="SAM" id="Phobius"/>
    </source>
</evidence>
<keyword evidence="3 9" id="KW-0813">Transport</keyword>
<feature type="transmembrane region" description="Helical" evidence="10">
    <location>
        <begin position="142"/>
        <end position="161"/>
    </location>
</feature>
<keyword evidence="5" id="KW-0997">Cell inner membrane</keyword>
<feature type="transmembrane region" description="Helical" evidence="10">
    <location>
        <begin position="93"/>
        <end position="115"/>
    </location>
</feature>
<dbReference type="PROSITE" id="PS00874">
    <property type="entry name" value="T2SP_F"/>
    <property type="match status" value="1"/>
</dbReference>
<dbReference type="AlphaFoldDB" id="A0A1H8F9E1"/>
<proteinExistence type="inferred from homology"/>
<sequence length="327" mass="34969">MHRAGVPLLQCLDLAIRSSSPFFSGILQAVHDAVEQGQALHQALRQHPHHFDTLYCSVVEAGELSGTLDTVLSRLAQDLEQATALQARIRAALLYPLAVLLVAIGVVAALMLWVIPSFEQTFASLGAALPWPTLLVIEASRWLQAHGLWLLLALVTGTLALRSRLRRHATMQHTMDRLLLHLPLLGPLAHKAATARWARTLATLFAAGVPLVEALPAVAGASGNRVFEQASLRILQSLLGGSRFSHALESQALFAPLVVQMVEIGEESGALDAMLAKVAEYEGSALDEGLRGLSSLLEPLLMVVLGLLVGGVVLAMYLPVFSLGQAL</sequence>
<dbReference type="GO" id="GO:0005886">
    <property type="term" value="C:plasma membrane"/>
    <property type="evidence" value="ECO:0007669"/>
    <property type="project" value="UniProtKB-SubCell"/>
</dbReference>
<organism evidence="12 13">
    <name type="scientific">Brachymonas denitrificans DSM 15123</name>
    <dbReference type="NCBI Taxonomy" id="1121117"/>
    <lineage>
        <taxon>Bacteria</taxon>
        <taxon>Pseudomonadati</taxon>
        <taxon>Pseudomonadota</taxon>
        <taxon>Betaproteobacteria</taxon>
        <taxon>Burkholderiales</taxon>
        <taxon>Comamonadaceae</taxon>
        <taxon>Brachymonas</taxon>
    </lineage>
</organism>
<reference evidence="12 13" key="1">
    <citation type="submission" date="2016-10" db="EMBL/GenBank/DDBJ databases">
        <authorList>
            <person name="de Groot N.N."/>
        </authorList>
    </citation>
    <scope>NUCLEOTIDE SEQUENCE [LARGE SCALE GENOMIC DNA]</scope>
    <source>
        <strain evidence="12 13">DSM 15123</strain>
    </source>
</reference>
<keyword evidence="6 9" id="KW-0812">Transmembrane</keyword>
<evidence type="ECO:0000313" key="13">
    <source>
        <dbReference type="Proteomes" id="UP000199531"/>
    </source>
</evidence>
<name>A0A1H8F9E1_9BURK</name>
<evidence type="ECO:0000256" key="6">
    <source>
        <dbReference type="ARBA" id="ARBA00022692"/>
    </source>
</evidence>
<dbReference type="GO" id="GO:0015628">
    <property type="term" value="P:protein secretion by the type II secretion system"/>
    <property type="evidence" value="ECO:0007669"/>
    <property type="project" value="TreeGrafter"/>
</dbReference>
<gene>
    <name evidence="12" type="ORF">SAMN02745977_00967</name>
</gene>
<evidence type="ECO:0000313" key="12">
    <source>
        <dbReference type="EMBL" id="SEN28165.1"/>
    </source>
</evidence>
<feature type="domain" description="Type II secretion system protein GspF" evidence="11">
    <location>
        <begin position="1"/>
        <end position="116"/>
    </location>
</feature>
<evidence type="ECO:0000256" key="2">
    <source>
        <dbReference type="ARBA" id="ARBA00005745"/>
    </source>
</evidence>
<keyword evidence="8 10" id="KW-0472">Membrane</keyword>
<keyword evidence="13" id="KW-1185">Reference proteome</keyword>
<evidence type="ECO:0000256" key="4">
    <source>
        <dbReference type="ARBA" id="ARBA00022475"/>
    </source>
</evidence>
<keyword evidence="7 10" id="KW-1133">Transmembrane helix</keyword>
<evidence type="ECO:0000256" key="1">
    <source>
        <dbReference type="ARBA" id="ARBA00004429"/>
    </source>
</evidence>